<protein>
    <submittedName>
        <fullName evidence="2">Arf-GAP with coiled-coil, ANK repeat and PH domain-containing protein 1-like</fullName>
    </submittedName>
</protein>
<dbReference type="RefSeq" id="XP_026548805.1">
    <property type="nucleotide sequence ID" value="XM_026693020.1"/>
</dbReference>
<dbReference type="AlphaFoldDB" id="A0A6J1W0T5"/>
<reference evidence="2" key="1">
    <citation type="submission" date="2025-08" db="UniProtKB">
        <authorList>
            <consortium name="RefSeq"/>
        </authorList>
    </citation>
    <scope>IDENTIFICATION</scope>
</reference>
<proteinExistence type="predicted"/>
<sequence length="77" mass="8408">MNAVDGEGKDPLGIAIDSANADIVTLLRLAKMREAELALGQSGDETYLDIFQDFSFMASNDPEKLARKAYDLKLTTL</sequence>
<evidence type="ECO:0000313" key="2">
    <source>
        <dbReference type="RefSeq" id="XP_026548805.1"/>
    </source>
</evidence>
<keyword evidence="1" id="KW-1185">Reference proteome</keyword>
<dbReference type="Gene3D" id="1.25.40.20">
    <property type="entry name" value="Ankyrin repeat-containing domain"/>
    <property type="match status" value="1"/>
</dbReference>
<dbReference type="Proteomes" id="UP000504612">
    <property type="component" value="Unplaced"/>
</dbReference>
<accession>A0A6J1W0T5</accession>
<evidence type="ECO:0000313" key="1">
    <source>
        <dbReference type="Proteomes" id="UP000504612"/>
    </source>
</evidence>
<dbReference type="GeneID" id="113430586"/>
<name>A0A6J1W0T5_9SAUR</name>
<dbReference type="KEGG" id="nss:113430586"/>
<dbReference type="InterPro" id="IPR036770">
    <property type="entry name" value="Ankyrin_rpt-contain_sf"/>
</dbReference>
<organism evidence="1 2">
    <name type="scientific">Notechis scutatus</name>
    <name type="common">mainland tiger snake</name>
    <dbReference type="NCBI Taxonomy" id="8663"/>
    <lineage>
        <taxon>Eukaryota</taxon>
        <taxon>Metazoa</taxon>
        <taxon>Chordata</taxon>
        <taxon>Craniata</taxon>
        <taxon>Vertebrata</taxon>
        <taxon>Euteleostomi</taxon>
        <taxon>Lepidosauria</taxon>
        <taxon>Squamata</taxon>
        <taxon>Bifurcata</taxon>
        <taxon>Unidentata</taxon>
        <taxon>Episquamata</taxon>
        <taxon>Toxicofera</taxon>
        <taxon>Serpentes</taxon>
        <taxon>Colubroidea</taxon>
        <taxon>Elapidae</taxon>
        <taxon>Hydrophiinae</taxon>
        <taxon>Notechis</taxon>
    </lineage>
</organism>
<gene>
    <name evidence="2" type="primary">LOC113430586</name>
</gene>